<evidence type="ECO:0000313" key="5">
    <source>
        <dbReference type="Proteomes" id="UP000582016"/>
    </source>
</evidence>
<keyword evidence="5" id="KW-1185">Reference proteome</keyword>
<evidence type="ECO:0000256" key="3">
    <source>
        <dbReference type="SAM" id="MobiDB-lite"/>
    </source>
</evidence>
<dbReference type="Proteomes" id="UP000582016">
    <property type="component" value="Unassembled WGS sequence"/>
</dbReference>
<evidence type="ECO:0000256" key="1">
    <source>
        <dbReference type="ARBA" id="ARBA00006484"/>
    </source>
</evidence>
<dbReference type="GO" id="GO:0016491">
    <property type="term" value="F:oxidoreductase activity"/>
    <property type="evidence" value="ECO:0007669"/>
    <property type="project" value="UniProtKB-KW"/>
</dbReference>
<protein>
    <submittedName>
        <fullName evidence="4">Alcohol dehydrogenase</fullName>
    </submittedName>
</protein>
<organism evidence="4 5">
    <name type="scientific">Fusarium phyllophilum</name>
    <dbReference type="NCBI Taxonomy" id="47803"/>
    <lineage>
        <taxon>Eukaryota</taxon>
        <taxon>Fungi</taxon>
        <taxon>Dikarya</taxon>
        <taxon>Ascomycota</taxon>
        <taxon>Pezizomycotina</taxon>
        <taxon>Sordariomycetes</taxon>
        <taxon>Hypocreomycetidae</taxon>
        <taxon>Hypocreales</taxon>
        <taxon>Nectriaceae</taxon>
        <taxon>Fusarium</taxon>
        <taxon>Fusarium fujikuroi species complex</taxon>
    </lineage>
</organism>
<reference evidence="4 5" key="1">
    <citation type="submission" date="2020-05" db="EMBL/GenBank/DDBJ databases">
        <title>Identification and distribution of gene clusters putatively required for synthesis of sphingolipid metabolism inhibitors in phylogenetically diverse species of the filamentous fungus Fusarium.</title>
        <authorList>
            <person name="Kim H.-S."/>
            <person name="Busman M."/>
            <person name="Brown D.W."/>
            <person name="Divon H."/>
            <person name="Uhlig S."/>
            <person name="Proctor R.H."/>
        </authorList>
    </citation>
    <scope>NUCLEOTIDE SEQUENCE [LARGE SCALE GENOMIC DNA]</scope>
    <source>
        <strain evidence="4 5">NRRL 13617</strain>
    </source>
</reference>
<feature type="region of interest" description="Disordered" evidence="3">
    <location>
        <begin position="367"/>
        <end position="389"/>
    </location>
</feature>
<dbReference type="Pfam" id="PF00106">
    <property type="entry name" value="adh_short"/>
    <property type="match status" value="1"/>
</dbReference>
<dbReference type="PANTHER" id="PTHR24320">
    <property type="entry name" value="RETINOL DEHYDROGENASE"/>
    <property type="match status" value="1"/>
</dbReference>
<dbReference type="Gene3D" id="3.40.50.720">
    <property type="entry name" value="NAD(P)-binding Rossmann-like Domain"/>
    <property type="match status" value="1"/>
</dbReference>
<comment type="similarity">
    <text evidence="1">Belongs to the short-chain dehydrogenases/reductases (SDR) family.</text>
</comment>
<dbReference type="PANTHER" id="PTHR24320:SF285">
    <property type="entry name" value="RETINOL DEHYDROGENASE 14"/>
    <property type="match status" value="1"/>
</dbReference>
<dbReference type="InterPro" id="IPR036291">
    <property type="entry name" value="NAD(P)-bd_dom_sf"/>
</dbReference>
<comment type="caution">
    <text evidence="4">The sequence shown here is derived from an EMBL/GenBank/DDBJ whole genome shotgun (WGS) entry which is preliminary data.</text>
</comment>
<evidence type="ECO:0000256" key="2">
    <source>
        <dbReference type="ARBA" id="ARBA00023002"/>
    </source>
</evidence>
<feature type="compositionally biased region" description="Basic and acidic residues" evidence="3">
    <location>
        <begin position="371"/>
        <end position="387"/>
    </location>
</feature>
<keyword evidence="2" id="KW-0560">Oxidoreductase</keyword>
<name>A0A8H5N9Q8_9HYPO</name>
<accession>A0A8H5N9Q8</accession>
<dbReference type="OrthoDB" id="191979at2759"/>
<dbReference type="InterPro" id="IPR002347">
    <property type="entry name" value="SDR_fam"/>
</dbReference>
<evidence type="ECO:0000313" key="4">
    <source>
        <dbReference type="EMBL" id="KAF5557947.1"/>
    </source>
</evidence>
<gene>
    <name evidence="4" type="ORF">FPHYL_7542</name>
</gene>
<dbReference type="SUPFAM" id="SSF51735">
    <property type="entry name" value="NAD(P)-binding Rossmann-fold domains"/>
    <property type="match status" value="1"/>
</dbReference>
<proteinExistence type="inferred from homology"/>
<sequence length="414" mass="46141">MPLVLFLGVLENGIPEQVRQHSRTIIYTILTLTLLTLLKIWTSGRKNPSPRLLHGKVVMMTGGTSGIGAQTALGLAAQGAQLVLLSQAPPSDPFLVEYIQDLRQKTNNQMIYTEQVDLSDFYSIRTFATKWIDNAPPRRLDMIILCAATMTPPGGKRRESEEGIEETWMVNFLANFHLLGILSPALRAQPIDRDVRVIIPTCSSYIGSPSLKEPVSTANWSPGTAYARSKLAMNVFGQAFQKHLDAYERPDKAPNNTRVVFVDPGLARTPSTRRWLTRGSLWGLAIYLAGYLVPWFLLKSPHMAAQSILYTAMDGDFARGPGGKLIKECMEVDFARKEVKDEEVAKKLWQESDALIEKVEKIQAKKRAAKKAADEKNAKEKTEKEKEAEIEELVDAIKKGKEKHKKAAGKKGKK</sequence>
<dbReference type="AlphaFoldDB" id="A0A8H5N9Q8"/>
<dbReference type="EMBL" id="JAAOAQ010000273">
    <property type="protein sequence ID" value="KAF5557947.1"/>
    <property type="molecule type" value="Genomic_DNA"/>
</dbReference>